<dbReference type="AlphaFoldDB" id="A0A285SEF6"/>
<protein>
    <submittedName>
        <fullName evidence="2">Uncharacterized protein</fullName>
    </submittedName>
</protein>
<accession>A0A285SEF6</accession>
<proteinExistence type="predicted"/>
<reference evidence="3" key="1">
    <citation type="submission" date="2017-08" db="EMBL/GenBank/DDBJ databases">
        <authorList>
            <person name="Varghese N."/>
            <person name="Submissions S."/>
        </authorList>
    </citation>
    <scope>NUCLEOTIDE SEQUENCE [LARGE SCALE GENOMIC DNA]</scope>
    <source>
        <strain evidence="3">JA276</strain>
    </source>
</reference>
<keyword evidence="3" id="KW-1185">Reference proteome</keyword>
<name>A0A285SEF6_9RHOB</name>
<evidence type="ECO:0000313" key="2">
    <source>
        <dbReference type="EMBL" id="SOC05643.1"/>
    </source>
</evidence>
<gene>
    <name evidence="2" type="ORF">SAMN05877831_104189</name>
</gene>
<dbReference type="Proteomes" id="UP000219111">
    <property type="component" value="Unassembled WGS sequence"/>
</dbReference>
<feature type="region of interest" description="Disordered" evidence="1">
    <location>
        <begin position="43"/>
        <end position="62"/>
    </location>
</feature>
<sequence length="62" mass="6742">MPATFALKAVFHGLLVACSIMPLQENPLVPAVQILQPKFLTRGRQSPSQPAGTVVLHSQFCR</sequence>
<evidence type="ECO:0000256" key="1">
    <source>
        <dbReference type="SAM" id="MobiDB-lite"/>
    </source>
</evidence>
<organism evidence="2 3">
    <name type="scientific">Rhodobacter maris</name>
    <dbReference type="NCBI Taxonomy" id="446682"/>
    <lineage>
        <taxon>Bacteria</taxon>
        <taxon>Pseudomonadati</taxon>
        <taxon>Pseudomonadota</taxon>
        <taxon>Alphaproteobacteria</taxon>
        <taxon>Rhodobacterales</taxon>
        <taxon>Rhodobacter group</taxon>
        <taxon>Rhodobacter</taxon>
    </lineage>
</organism>
<evidence type="ECO:0000313" key="3">
    <source>
        <dbReference type="Proteomes" id="UP000219111"/>
    </source>
</evidence>
<dbReference type="EMBL" id="OBMT01000004">
    <property type="protein sequence ID" value="SOC05643.1"/>
    <property type="molecule type" value="Genomic_DNA"/>
</dbReference>